<name>A0A543B333_9ACTN</name>
<dbReference type="AlphaFoldDB" id="A0A543B333"/>
<dbReference type="OrthoDB" id="3455656at2"/>
<protein>
    <recommendedName>
        <fullName evidence="1">TY-Chap N-terminal domain-containing protein</fullName>
    </recommendedName>
</protein>
<evidence type="ECO:0000259" key="1">
    <source>
        <dbReference type="Pfam" id="PF22552"/>
    </source>
</evidence>
<dbReference type="InterPro" id="IPR054344">
    <property type="entry name" value="TY-Chap_N"/>
</dbReference>
<dbReference type="RefSeq" id="WP_142044417.1">
    <property type="nucleotide sequence ID" value="NZ_JBHTGS010000002.1"/>
</dbReference>
<feature type="domain" description="TY-Chap N-terminal" evidence="1">
    <location>
        <begin position="197"/>
        <end position="305"/>
    </location>
</feature>
<evidence type="ECO:0000313" key="3">
    <source>
        <dbReference type="Proteomes" id="UP000317043"/>
    </source>
</evidence>
<keyword evidence="3" id="KW-1185">Reference proteome</keyword>
<comment type="caution">
    <text evidence="2">The sequence shown here is derived from an EMBL/GenBank/DDBJ whole genome shotgun (WGS) entry which is preliminary data.</text>
</comment>
<evidence type="ECO:0000313" key="2">
    <source>
        <dbReference type="EMBL" id="TQL79255.1"/>
    </source>
</evidence>
<proteinExistence type="predicted"/>
<dbReference type="Proteomes" id="UP000317043">
    <property type="component" value="Unassembled WGS sequence"/>
</dbReference>
<dbReference type="Pfam" id="PF22552">
    <property type="entry name" value="TY-Chap3"/>
    <property type="match status" value="1"/>
</dbReference>
<sequence length="336" mass="36918">MLGTKRLTEQQLTDLLRRLQRVEFGKWGETDITTAIGALGWELQHGEVDVGMWRAETGYETGAAIIDRVPPQQNLASRAQFYAIELMVLRSAVRGEAGENHRTIVFREVLRIMLREFGQPDVRGGDGGPWVRWRDPVLTVELHLRRFHGGVSLRLLATEPLEQMEANAIRRGDVSGWTAYSQRPELPLEPAVSDMGEFTARLSGVLIDLAGDVPVVDTAGTVVLRTSDWSARYVLAAVDGGLRVEASAAVKGSHREGLGYLSGLGYQQPSGKMPNWSRRFGDGSRDSASAAAHMMVDALRAFGIDDLYDIVYDAFTADGERMYLPVLGIASADSMT</sequence>
<dbReference type="EMBL" id="VFOW01000001">
    <property type="protein sequence ID" value="TQL79255.1"/>
    <property type="molecule type" value="Genomic_DNA"/>
</dbReference>
<dbReference type="InParanoid" id="A0A543B333"/>
<accession>A0A543B333</accession>
<gene>
    <name evidence="2" type="ORF">FB566_4856</name>
</gene>
<reference evidence="2 3" key="1">
    <citation type="submission" date="2019-06" db="EMBL/GenBank/DDBJ databases">
        <title>Sequencing the genomes of 1000 actinobacteria strains.</title>
        <authorList>
            <person name="Klenk H.-P."/>
        </authorList>
    </citation>
    <scope>NUCLEOTIDE SEQUENCE [LARGE SCALE GENOMIC DNA]</scope>
    <source>
        <strain evidence="2 3">DSM 45928</strain>
    </source>
</reference>
<organism evidence="2 3">
    <name type="scientific">Stackebrandtia endophytica</name>
    <dbReference type="NCBI Taxonomy" id="1496996"/>
    <lineage>
        <taxon>Bacteria</taxon>
        <taxon>Bacillati</taxon>
        <taxon>Actinomycetota</taxon>
        <taxon>Actinomycetes</taxon>
        <taxon>Glycomycetales</taxon>
        <taxon>Glycomycetaceae</taxon>
        <taxon>Stackebrandtia</taxon>
    </lineage>
</organism>